<dbReference type="EMBL" id="JAUORK010000002">
    <property type="protein sequence ID" value="MDO6670920.1"/>
    <property type="molecule type" value="Genomic_DNA"/>
</dbReference>
<dbReference type="CDD" id="cd07042">
    <property type="entry name" value="STAS_SulP_like_sulfate_transporter"/>
    <property type="match status" value="1"/>
</dbReference>
<dbReference type="PROSITE" id="PS50801">
    <property type="entry name" value="STAS"/>
    <property type="match status" value="1"/>
</dbReference>
<dbReference type="PANTHER" id="PTHR11814">
    <property type="entry name" value="SULFATE TRANSPORTER"/>
    <property type="match status" value="1"/>
</dbReference>
<keyword evidence="4 5" id="KW-0472">Membrane</keyword>
<dbReference type="InterPro" id="IPR011547">
    <property type="entry name" value="SLC26A/SulP_dom"/>
</dbReference>
<dbReference type="SUPFAM" id="SSF52091">
    <property type="entry name" value="SpoIIaa-like"/>
    <property type="match status" value="1"/>
</dbReference>
<feature type="transmembrane region" description="Helical" evidence="5">
    <location>
        <begin position="34"/>
        <end position="55"/>
    </location>
</feature>
<evidence type="ECO:0000313" key="8">
    <source>
        <dbReference type="Proteomes" id="UP001170481"/>
    </source>
</evidence>
<evidence type="ECO:0000313" key="7">
    <source>
        <dbReference type="EMBL" id="MDO6670920.1"/>
    </source>
</evidence>
<feature type="transmembrane region" description="Helical" evidence="5">
    <location>
        <begin position="419"/>
        <end position="448"/>
    </location>
</feature>
<dbReference type="NCBIfam" id="NF008660">
    <property type="entry name" value="PRK11660.1"/>
    <property type="match status" value="1"/>
</dbReference>
<keyword evidence="2 5" id="KW-0812">Transmembrane</keyword>
<feature type="transmembrane region" description="Helical" evidence="5">
    <location>
        <begin position="134"/>
        <end position="154"/>
    </location>
</feature>
<feature type="domain" description="STAS" evidence="6">
    <location>
        <begin position="482"/>
        <end position="583"/>
    </location>
</feature>
<name>A0AAP4TV47_9GAMM</name>
<feature type="transmembrane region" description="Helical" evidence="5">
    <location>
        <begin position="287"/>
        <end position="308"/>
    </location>
</feature>
<dbReference type="InterPro" id="IPR036513">
    <property type="entry name" value="STAS_dom_sf"/>
</dbReference>
<gene>
    <name evidence="7" type="primary">dauA</name>
    <name evidence="7" type="ORF">Q4535_02195</name>
</gene>
<comment type="caution">
    <text evidence="7">The sequence shown here is derived from an EMBL/GenBank/DDBJ whole genome shotgun (WGS) entry which is preliminary data.</text>
</comment>
<organism evidence="7 8">
    <name type="scientific">Cobetia amphilecti</name>
    <dbReference type="NCBI Taxonomy" id="1055104"/>
    <lineage>
        <taxon>Bacteria</taxon>
        <taxon>Pseudomonadati</taxon>
        <taxon>Pseudomonadota</taxon>
        <taxon>Gammaproteobacteria</taxon>
        <taxon>Oceanospirillales</taxon>
        <taxon>Halomonadaceae</taxon>
        <taxon>Cobetia</taxon>
    </lineage>
</organism>
<sequence>MTSKRSPMRLPPIATGLRSAWHSGYVLTDLRQDILAGLTIGTVAVPLSMALAIAAGVAPQHGLYTAIVAGAIIAMTGGSRVNVSGPTAAFVVILFPIVQQYGLGGLLIATMMAGAILILLGLTHMGRLIQFVPYPVVLGFTAGIAVVIAVLQVPDFLGLSVGQLSEHFVENVGHILAALPTLNPHELSIGVFSLAVMLLWPRLHLPVPAPLVGLIVGALAAHALDLAFGGDTQGPLVETIASRFSWEAAGSSGTGIPPIAPTLVAPWQLPGADGQPLTLDFELIRALMGPAIAIAMLGAIESLLCSVVSDGLTRTRHDPDAELIGQGLGNLIAPLFAGITATAAIARTATNIRCGARSPLAAVVHSAVVLLAVIALADLLGKVPMATLAALLFIVAWNMSEARHFVHSLRSAPGGDVAILLICFGLTVLFNMVLAVAVGVGLAAALFIRRMMQLTQTRQITDTPQGEALRQTLCEGSDSSAIALYDIDGPLFFGVAEKALTSLRLVDDRVRVVILDMSDVPSMDGTAIVALKSLIDDMHHQRVALILAGLPSHLIVKLRRAGIRTRAHKLSWCRSLPRAVAVARRWLGEH</sequence>
<dbReference type="GO" id="GO:0055085">
    <property type="term" value="P:transmembrane transport"/>
    <property type="evidence" value="ECO:0007669"/>
    <property type="project" value="InterPro"/>
</dbReference>
<keyword evidence="3 5" id="KW-1133">Transmembrane helix</keyword>
<evidence type="ECO:0000259" key="6">
    <source>
        <dbReference type="PROSITE" id="PS50801"/>
    </source>
</evidence>
<dbReference type="Gene3D" id="3.30.750.24">
    <property type="entry name" value="STAS domain"/>
    <property type="match status" value="1"/>
</dbReference>
<feature type="transmembrane region" description="Helical" evidence="5">
    <location>
        <begin position="383"/>
        <end position="399"/>
    </location>
</feature>
<evidence type="ECO:0000256" key="2">
    <source>
        <dbReference type="ARBA" id="ARBA00022692"/>
    </source>
</evidence>
<feature type="transmembrane region" description="Helical" evidence="5">
    <location>
        <begin position="328"/>
        <end position="346"/>
    </location>
</feature>
<dbReference type="RefSeq" id="WP_303592776.1">
    <property type="nucleotide sequence ID" value="NZ_JAUORK010000002.1"/>
</dbReference>
<reference evidence="7" key="1">
    <citation type="submission" date="2023-07" db="EMBL/GenBank/DDBJ databases">
        <title>Genome content predicts the carbon catabolic preferences of heterotrophic bacteria.</title>
        <authorList>
            <person name="Gralka M."/>
        </authorList>
    </citation>
    <scope>NUCLEOTIDE SEQUENCE</scope>
    <source>
        <strain evidence="7">C2R13</strain>
    </source>
</reference>
<dbReference type="InterPro" id="IPR001902">
    <property type="entry name" value="SLC26A/SulP_fam"/>
</dbReference>
<evidence type="ECO:0000256" key="4">
    <source>
        <dbReference type="ARBA" id="ARBA00023136"/>
    </source>
</evidence>
<dbReference type="GO" id="GO:0016020">
    <property type="term" value="C:membrane"/>
    <property type="evidence" value="ECO:0007669"/>
    <property type="project" value="UniProtKB-SubCell"/>
</dbReference>
<dbReference type="AlphaFoldDB" id="A0AAP4TV47"/>
<comment type="subcellular location">
    <subcellularLocation>
        <location evidence="1">Membrane</location>
        <topology evidence="1">Multi-pass membrane protein</topology>
    </subcellularLocation>
</comment>
<dbReference type="Proteomes" id="UP001170481">
    <property type="component" value="Unassembled WGS sequence"/>
</dbReference>
<dbReference type="Pfam" id="PF01740">
    <property type="entry name" value="STAS"/>
    <property type="match status" value="1"/>
</dbReference>
<evidence type="ECO:0000256" key="5">
    <source>
        <dbReference type="SAM" id="Phobius"/>
    </source>
</evidence>
<dbReference type="Pfam" id="PF00916">
    <property type="entry name" value="Sulfate_transp"/>
    <property type="match status" value="1"/>
</dbReference>
<dbReference type="InterPro" id="IPR002645">
    <property type="entry name" value="STAS_dom"/>
</dbReference>
<proteinExistence type="predicted"/>
<protein>
    <submittedName>
        <fullName evidence="7">C4-dicarboxylic acid transporter DauA</fullName>
    </submittedName>
</protein>
<evidence type="ECO:0000256" key="3">
    <source>
        <dbReference type="ARBA" id="ARBA00022989"/>
    </source>
</evidence>
<accession>A0AAP4TV47</accession>
<evidence type="ECO:0000256" key="1">
    <source>
        <dbReference type="ARBA" id="ARBA00004141"/>
    </source>
</evidence>
<feature type="transmembrane region" description="Helical" evidence="5">
    <location>
        <begin position="101"/>
        <end position="122"/>
    </location>
</feature>